<dbReference type="PANTHER" id="PTHR23240">
    <property type="entry name" value="DNA CROSS-LINK REPAIR PROTEIN PSO2/SNM1-RELATED"/>
    <property type="match status" value="1"/>
</dbReference>
<dbReference type="Gene3D" id="3.40.50.12650">
    <property type="match status" value="1"/>
</dbReference>
<feature type="compositionally biased region" description="Basic and acidic residues" evidence="6">
    <location>
        <begin position="83"/>
        <end position="101"/>
    </location>
</feature>
<evidence type="ECO:0000313" key="9">
    <source>
        <dbReference type="Proteomes" id="UP001338582"/>
    </source>
</evidence>
<dbReference type="SUPFAM" id="SSF56281">
    <property type="entry name" value="Metallo-hydrolase/oxidoreductase"/>
    <property type="match status" value="1"/>
</dbReference>
<dbReference type="Pfam" id="PF07522">
    <property type="entry name" value="DRMBL"/>
    <property type="match status" value="1"/>
</dbReference>
<sequence>MSKKDKKQQSLFDFPALKKHSSVASSYSLVIVIEDEDKVEQTDVKFERQDDSSVTCPVCSTKLGLISLDLRVRHVEQCLTGSHEQKPHSTEPESNSEKPKSPDISVKKPLGQVQVHRAKYVNSVSEARKKRRIVVSETAEDSTEKIRELLPSSKKYEIPELKVLRFYASPSQEYCVSVDAFNYKPHELIRQYFLSHFHSDHYGGITKRWSLERTIDSKIIYCSSITARLLTIRFNIDPKFIFDMENDKRYIVQCYTDGDIEHGGKLSEDTLPGLYVTLIDANHCPGAVIFLFESVPFRGEPTFYLHCGDFRINATMLNHPLLTQFHLNGSRKLAKVYLDTTYMNPSYNFPKQEQVCSSIANLVSDIVENKEMTKDSFGKSLQSRITQFLSSSAPRKKKKCLVLVGTYLIGKERIAMSILKQLGGCPIYVSNINSRGDKLDIVKAFQHEYLDSVLTDDPLGNSDHPVVVHLVPMKIVGTLKELTSYFNFNKYHDSFERCVGLRPTGWTFQNGSKDNSETPENTPESSVGPTQDTIQLLKTSQSFTSQDILRQNPYTAKKYAKFDPSTYRVLSLPYSEHLSFRELCYFVVFLRIGQVIPTVNTHNPESAKRMADIIASWEELRRQLSSNKNTDINAPALSLAVSLSDF</sequence>
<evidence type="ECO:0000259" key="7">
    <source>
        <dbReference type="Pfam" id="PF07522"/>
    </source>
</evidence>
<dbReference type="InterPro" id="IPR011084">
    <property type="entry name" value="DRMBL"/>
</dbReference>
<dbReference type="AlphaFoldDB" id="A0AAX4H5X0"/>
<organism evidence="8 9">
    <name type="scientific">Australozyma saopauloensis</name>
    <dbReference type="NCBI Taxonomy" id="291208"/>
    <lineage>
        <taxon>Eukaryota</taxon>
        <taxon>Fungi</taxon>
        <taxon>Dikarya</taxon>
        <taxon>Ascomycota</taxon>
        <taxon>Saccharomycotina</taxon>
        <taxon>Pichiomycetes</taxon>
        <taxon>Metschnikowiaceae</taxon>
        <taxon>Australozyma</taxon>
    </lineage>
</organism>
<feature type="domain" description="DNA repair metallo-beta-lactamase" evidence="7">
    <location>
        <begin position="464"/>
        <end position="602"/>
    </location>
</feature>
<name>A0AAX4H5X0_9ASCO</name>
<dbReference type="RefSeq" id="XP_062875607.1">
    <property type="nucleotide sequence ID" value="XM_063019537.1"/>
</dbReference>
<accession>A0AAX4H5X0</accession>
<keyword evidence="9" id="KW-1185">Reference proteome</keyword>
<dbReference type="GO" id="GO:0036297">
    <property type="term" value="P:interstrand cross-link repair"/>
    <property type="evidence" value="ECO:0007669"/>
    <property type="project" value="TreeGrafter"/>
</dbReference>
<evidence type="ECO:0000313" key="8">
    <source>
        <dbReference type="EMBL" id="WPK23220.1"/>
    </source>
</evidence>
<proteinExistence type="inferred from homology"/>
<protein>
    <recommendedName>
        <fullName evidence="7">DNA repair metallo-beta-lactamase domain-containing protein</fullName>
    </recommendedName>
</protein>
<dbReference type="PANTHER" id="PTHR23240:SF6">
    <property type="entry name" value="DNA CROSS-LINK REPAIR 1A PROTEIN"/>
    <property type="match status" value="1"/>
</dbReference>
<evidence type="ECO:0000256" key="2">
    <source>
        <dbReference type="ARBA" id="ARBA00010304"/>
    </source>
</evidence>
<feature type="region of interest" description="Disordered" evidence="6">
    <location>
        <begin position="509"/>
        <end position="531"/>
    </location>
</feature>
<keyword evidence="5" id="KW-0539">Nucleus</keyword>
<evidence type="ECO:0000256" key="6">
    <source>
        <dbReference type="SAM" id="MobiDB-lite"/>
    </source>
</evidence>
<evidence type="ECO:0000256" key="5">
    <source>
        <dbReference type="ARBA" id="ARBA00023242"/>
    </source>
</evidence>
<evidence type="ECO:0000256" key="1">
    <source>
        <dbReference type="ARBA" id="ARBA00004123"/>
    </source>
</evidence>
<reference evidence="8 9" key="1">
    <citation type="submission" date="2023-10" db="EMBL/GenBank/DDBJ databases">
        <title>Draft Genome Sequence of Candida saopaulonensis from a very Premature Infant with Sepsis.</title>
        <authorList>
            <person name="Ning Y."/>
            <person name="Dai R."/>
            <person name="Xiao M."/>
            <person name="Xu Y."/>
            <person name="Yan Q."/>
            <person name="Zhang L."/>
        </authorList>
    </citation>
    <scope>NUCLEOTIDE SEQUENCE [LARGE SCALE GENOMIC DNA]</scope>
    <source>
        <strain evidence="8 9">19XY460</strain>
    </source>
</reference>
<dbReference type="InterPro" id="IPR036866">
    <property type="entry name" value="RibonucZ/Hydroxyglut_hydro"/>
</dbReference>
<evidence type="ECO:0000256" key="4">
    <source>
        <dbReference type="ARBA" id="ARBA00023204"/>
    </source>
</evidence>
<dbReference type="GeneID" id="88171517"/>
<comment type="subcellular location">
    <subcellularLocation>
        <location evidence="1">Nucleus</location>
    </subcellularLocation>
</comment>
<gene>
    <name evidence="8" type="ORF">PUMCH_000448</name>
</gene>
<dbReference type="GO" id="GO:0003684">
    <property type="term" value="F:damaged DNA binding"/>
    <property type="evidence" value="ECO:0007669"/>
    <property type="project" value="TreeGrafter"/>
</dbReference>
<keyword evidence="4" id="KW-0234">DNA repair</keyword>
<keyword evidence="3" id="KW-0227">DNA damage</keyword>
<dbReference type="GO" id="GO:0035312">
    <property type="term" value="F:5'-3' DNA exonuclease activity"/>
    <property type="evidence" value="ECO:0007669"/>
    <property type="project" value="TreeGrafter"/>
</dbReference>
<dbReference type="Gene3D" id="3.60.15.10">
    <property type="entry name" value="Ribonuclease Z/Hydroxyacylglutathione hydrolase-like"/>
    <property type="match status" value="1"/>
</dbReference>
<dbReference type="EMBL" id="CP138894">
    <property type="protein sequence ID" value="WPK23220.1"/>
    <property type="molecule type" value="Genomic_DNA"/>
</dbReference>
<dbReference type="GO" id="GO:0006303">
    <property type="term" value="P:double-strand break repair via nonhomologous end joining"/>
    <property type="evidence" value="ECO:0007669"/>
    <property type="project" value="TreeGrafter"/>
</dbReference>
<dbReference type="CDD" id="cd16273">
    <property type="entry name" value="SNM1A-1C-like_MBL-fold"/>
    <property type="match status" value="1"/>
</dbReference>
<comment type="similarity">
    <text evidence="2">Belongs to the DNA repair metallo-beta-lactamase (DRMBL) family.</text>
</comment>
<dbReference type="Proteomes" id="UP001338582">
    <property type="component" value="Chromosome 1"/>
</dbReference>
<dbReference type="GO" id="GO:0005634">
    <property type="term" value="C:nucleus"/>
    <property type="evidence" value="ECO:0007669"/>
    <property type="project" value="UniProtKB-SubCell"/>
</dbReference>
<feature type="region of interest" description="Disordered" evidence="6">
    <location>
        <begin position="79"/>
        <end position="108"/>
    </location>
</feature>
<evidence type="ECO:0000256" key="3">
    <source>
        <dbReference type="ARBA" id="ARBA00022763"/>
    </source>
</evidence>
<dbReference type="KEGG" id="asau:88171517"/>